<reference evidence="3 4" key="1">
    <citation type="submission" date="2020-10" db="EMBL/GenBank/DDBJ databases">
        <title>Identification of Nocardia species via Next-generation sequencing and recognition of intraspecies genetic diversity.</title>
        <authorList>
            <person name="Li P."/>
            <person name="Li P."/>
            <person name="Lu B."/>
        </authorList>
    </citation>
    <scope>NUCLEOTIDE SEQUENCE [LARGE SCALE GENOMIC DNA]</scope>
    <source>
        <strain evidence="3 4">BJ06-0157</strain>
    </source>
</reference>
<dbReference type="PANTHER" id="PTHR35004">
    <property type="entry name" value="TRANSPOSASE RV3428C-RELATED"/>
    <property type="match status" value="1"/>
</dbReference>
<feature type="domain" description="Integrase catalytic" evidence="2">
    <location>
        <begin position="93"/>
        <end position="271"/>
    </location>
</feature>
<evidence type="ECO:0000313" key="4">
    <source>
        <dbReference type="Proteomes" id="UP000702209"/>
    </source>
</evidence>
<dbReference type="Pfam" id="PF22483">
    <property type="entry name" value="Mu-transpos_C_2"/>
    <property type="match status" value="1"/>
</dbReference>
<dbReference type="PROSITE" id="PS50994">
    <property type="entry name" value="INTEGRASE"/>
    <property type="match status" value="1"/>
</dbReference>
<dbReference type="Proteomes" id="UP000702209">
    <property type="component" value="Unassembled WGS sequence"/>
</dbReference>
<dbReference type="PANTHER" id="PTHR35004:SF8">
    <property type="entry name" value="TRANSPOSASE RV3428C-RELATED"/>
    <property type="match status" value="1"/>
</dbReference>
<feature type="non-terminal residue" evidence="3">
    <location>
        <position position="1"/>
    </location>
</feature>
<dbReference type="EMBL" id="JADLQX010000166">
    <property type="protein sequence ID" value="MBF6303108.1"/>
    <property type="molecule type" value="Genomic_DNA"/>
</dbReference>
<dbReference type="InterPro" id="IPR036397">
    <property type="entry name" value="RNaseH_sf"/>
</dbReference>
<feature type="non-terminal residue" evidence="3">
    <location>
        <position position="354"/>
    </location>
</feature>
<evidence type="ECO:0000313" key="3">
    <source>
        <dbReference type="EMBL" id="MBF6303108.1"/>
    </source>
</evidence>
<dbReference type="Gene3D" id="3.30.420.10">
    <property type="entry name" value="Ribonuclease H-like superfamily/Ribonuclease H"/>
    <property type="match status" value="1"/>
</dbReference>
<sequence length="354" mass="40704">PGGPQRSPAEWSELVRQWFPQIADTRVRQTTWPEIEQHREFIVAMTKAGVTRQTIWQRLRDEHGLTASVSSLKRYMDANLPEENLRSRVTVLREDPPAGEEAQIDYGYLGSWVDPVGGRRRRIWAFVMVLALSRLMFVRPVLTMDQRAWTEAHVEAFAFFGGVPKRLVPDNLRTGVARPDLYDPKINRSYAELAHHYGALVDPARRGKPKDKPRVERPMPYVRDSFWRGREWTSVQQMQQAALVWCRDVAGQRRCRPLEGAAPMAVFDAVERETLMPLPDKDFVVADWSTGTVGPDIHVKAGRCLYSVPWRYIGRKVDVRSTYSMVQIFDRGELIATHVRKPFGKQSDVSHYPP</sequence>
<comment type="caution">
    <text evidence="3">The sequence shown here is derived from an EMBL/GenBank/DDBJ whole genome shotgun (WGS) entry which is preliminary data.</text>
</comment>
<dbReference type="NCBIfam" id="NF033546">
    <property type="entry name" value="transpos_IS21"/>
    <property type="match status" value="1"/>
</dbReference>
<gene>
    <name evidence="3" type="ORF">IU459_37270</name>
</gene>
<evidence type="ECO:0000256" key="1">
    <source>
        <dbReference type="ARBA" id="ARBA00009277"/>
    </source>
</evidence>
<dbReference type="InterPro" id="IPR012337">
    <property type="entry name" value="RNaseH-like_sf"/>
</dbReference>
<proteinExistence type="inferred from homology"/>
<dbReference type="InterPro" id="IPR001584">
    <property type="entry name" value="Integrase_cat-core"/>
</dbReference>
<organism evidence="3 4">
    <name type="scientific">Nocardia amamiensis</name>
    <dbReference type="NCBI Taxonomy" id="404578"/>
    <lineage>
        <taxon>Bacteria</taxon>
        <taxon>Bacillati</taxon>
        <taxon>Actinomycetota</taxon>
        <taxon>Actinomycetes</taxon>
        <taxon>Mycobacteriales</taxon>
        <taxon>Nocardiaceae</taxon>
        <taxon>Nocardia</taxon>
    </lineage>
</organism>
<evidence type="ECO:0000259" key="2">
    <source>
        <dbReference type="PROSITE" id="PS50994"/>
    </source>
</evidence>
<dbReference type="RefSeq" id="WP_195134274.1">
    <property type="nucleotide sequence ID" value="NZ_JADLQX010000166.1"/>
</dbReference>
<name>A0ABS0D4Q1_9NOCA</name>
<dbReference type="SUPFAM" id="SSF53098">
    <property type="entry name" value="Ribonuclease H-like"/>
    <property type="match status" value="1"/>
</dbReference>
<protein>
    <submittedName>
        <fullName evidence="3">IS21 family transposase</fullName>
    </submittedName>
</protein>
<accession>A0ABS0D4Q1</accession>
<comment type="similarity">
    <text evidence="1">Belongs to the transposase IS21/IS408/IS1162 family.</text>
</comment>
<keyword evidence="4" id="KW-1185">Reference proteome</keyword>
<dbReference type="InterPro" id="IPR054353">
    <property type="entry name" value="IstA-like_C"/>
</dbReference>
<dbReference type="Pfam" id="PF00665">
    <property type="entry name" value="rve"/>
    <property type="match status" value="1"/>
</dbReference>